<dbReference type="AlphaFoldDB" id="A0A380CB65"/>
<organism evidence="2 3">
    <name type="scientific">Sphingobacterium spiritivorum</name>
    <name type="common">Flavobacterium spiritivorum</name>
    <dbReference type="NCBI Taxonomy" id="258"/>
    <lineage>
        <taxon>Bacteria</taxon>
        <taxon>Pseudomonadati</taxon>
        <taxon>Bacteroidota</taxon>
        <taxon>Sphingobacteriia</taxon>
        <taxon>Sphingobacteriales</taxon>
        <taxon>Sphingobacteriaceae</taxon>
        <taxon>Sphingobacterium</taxon>
    </lineage>
</organism>
<dbReference type="Proteomes" id="UP000254893">
    <property type="component" value="Unassembled WGS sequence"/>
</dbReference>
<evidence type="ECO:0000313" key="2">
    <source>
        <dbReference type="EMBL" id="SUJ16286.1"/>
    </source>
</evidence>
<proteinExistence type="predicted"/>
<sequence>MKNYYTILILVLLTTFSSCSKNEASPPHGMIDIVATLTNGDKVITGDGYIFCDIAVIPIKDFPKEINKNTVYHIFSDMPKYVKYATKDFTKAVPSGDYTILVQVIGASDNYKSLIGTYSYKRATISEGSPFKDSAKFDLNNREDFHPWK</sequence>
<dbReference type="PROSITE" id="PS51257">
    <property type="entry name" value="PROKAR_LIPOPROTEIN"/>
    <property type="match status" value="1"/>
</dbReference>
<feature type="signal peptide" evidence="1">
    <location>
        <begin position="1"/>
        <end position="20"/>
    </location>
</feature>
<dbReference type="RefSeq" id="WP_258862240.1">
    <property type="nucleotide sequence ID" value="NZ_UGYW01000002.1"/>
</dbReference>
<reference evidence="2 3" key="1">
    <citation type="submission" date="2018-06" db="EMBL/GenBank/DDBJ databases">
        <authorList>
            <consortium name="Pathogen Informatics"/>
            <person name="Doyle S."/>
        </authorList>
    </citation>
    <scope>NUCLEOTIDE SEQUENCE [LARGE SCALE GENOMIC DNA]</scope>
    <source>
        <strain evidence="2 3">NCTC11388</strain>
    </source>
</reference>
<dbReference type="EMBL" id="UGYW01000002">
    <property type="protein sequence ID" value="SUJ16286.1"/>
    <property type="molecule type" value="Genomic_DNA"/>
</dbReference>
<keyword evidence="1" id="KW-0732">Signal</keyword>
<evidence type="ECO:0000313" key="3">
    <source>
        <dbReference type="Proteomes" id="UP000254893"/>
    </source>
</evidence>
<accession>A0A380CB65</accession>
<evidence type="ECO:0000256" key="1">
    <source>
        <dbReference type="SAM" id="SignalP"/>
    </source>
</evidence>
<feature type="chain" id="PRO_5016681346" evidence="1">
    <location>
        <begin position="21"/>
        <end position="149"/>
    </location>
</feature>
<protein>
    <submittedName>
        <fullName evidence="2">Uncharacterized protein</fullName>
    </submittedName>
</protein>
<name>A0A380CB65_SPHSI</name>
<gene>
    <name evidence="2" type="ORF">NCTC11388_02571</name>
</gene>